<dbReference type="Ensembl" id="ENSPMRT00000008680.1">
    <property type="protein sequence ID" value="ENSPMRP00000008120.1"/>
    <property type="gene ID" value="ENSPMRG00000005202.1"/>
</dbReference>
<accession>A0A670I8I1</accession>
<dbReference type="SUPFAM" id="SSF48371">
    <property type="entry name" value="ARM repeat"/>
    <property type="match status" value="3"/>
</dbReference>
<feature type="domain" description="Rotatin N-terminal" evidence="2">
    <location>
        <begin position="24"/>
        <end position="120"/>
    </location>
</feature>
<reference evidence="3" key="2">
    <citation type="submission" date="2025-08" db="UniProtKB">
        <authorList>
            <consortium name="Ensembl"/>
        </authorList>
    </citation>
    <scope>IDENTIFICATION</scope>
</reference>
<feature type="compositionally biased region" description="Polar residues" evidence="1">
    <location>
        <begin position="289"/>
        <end position="301"/>
    </location>
</feature>
<dbReference type="PANTHER" id="PTHR31691:SF1">
    <property type="entry name" value="ROTATIN"/>
    <property type="match status" value="1"/>
</dbReference>
<reference evidence="3 4" key="1">
    <citation type="journal article" date="2019" name="Proc. Natl. Acad. Sci. U.S.A.">
        <title>Regulatory changes in pterin and carotenoid genes underlie balanced color polymorphisms in the wall lizard.</title>
        <authorList>
            <person name="Andrade P."/>
            <person name="Pinho C."/>
            <person name="Perez I de Lanuza G."/>
            <person name="Afonso S."/>
            <person name="Brejcha J."/>
            <person name="Rubin C.J."/>
            <person name="Wallerman O."/>
            <person name="Pereira P."/>
            <person name="Sabatino S.J."/>
            <person name="Bellati A."/>
            <person name="Pellitteri-Rosa D."/>
            <person name="Bosakova Z."/>
            <person name="Bunikis I."/>
            <person name="Carretero M.A."/>
            <person name="Feiner N."/>
            <person name="Marsik P."/>
            <person name="Pauperio F."/>
            <person name="Salvi D."/>
            <person name="Soler L."/>
            <person name="While G.M."/>
            <person name="Uller T."/>
            <person name="Font E."/>
            <person name="Andersson L."/>
            <person name="Carneiro M."/>
        </authorList>
    </citation>
    <scope>NUCLEOTIDE SEQUENCE</scope>
</reference>
<dbReference type="GeneTree" id="ENSGT00640000091535"/>
<name>A0A670I8I1_PODMU</name>
<dbReference type="GO" id="GO:0010457">
    <property type="term" value="P:centriole-centriole cohesion"/>
    <property type="evidence" value="ECO:0007669"/>
    <property type="project" value="TreeGrafter"/>
</dbReference>
<gene>
    <name evidence="3" type="primary">RTTN</name>
</gene>
<evidence type="ECO:0000259" key="2">
    <source>
        <dbReference type="Pfam" id="PF14726"/>
    </source>
</evidence>
<dbReference type="GO" id="GO:0036064">
    <property type="term" value="C:ciliary basal body"/>
    <property type="evidence" value="ECO:0007669"/>
    <property type="project" value="InterPro"/>
</dbReference>
<dbReference type="InterPro" id="IPR011989">
    <property type="entry name" value="ARM-like"/>
</dbReference>
<proteinExistence type="predicted"/>
<dbReference type="GO" id="GO:0007099">
    <property type="term" value="P:centriole replication"/>
    <property type="evidence" value="ECO:0007669"/>
    <property type="project" value="TreeGrafter"/>
</dbReference>
<dbReference type="InterPro" id="IPR029249">
    <property type="entry name" value="Rotatin_N"/>
</dbReference>
<feature type="region of interest" description="Disordered" evidence="1">
    <location>
        <begin position="279"/>
        <end position="343"/>
    </location>
</feature>
<dbReference type="GO" id="GO:0005814">
    <property type="term" value="C:centriole"/>
    <property type="evidence" value="ECO:0007669"/>
    <property type="project" value="TreeGrafter"/>
</dbReference>
<sequence length="1441" mass="160555">IKLLLLMKKYKKWFMGWWGHQLAEIRERALRNILCKLDHNLVTYDDLVQEKLLFLSLLEWFNFPVVPMKEEVLNLVSNLVKHPSAVEQLVGIGAVEFFTQLRPNVDPNLQAVIDGILDGLFVLPSEISADYQEVSYQTNASLLGVTQWLGALHLKHGVKSLKFSTFPWLSLTTTDRHVLSSSESSLRSKNHSLIWNTCELLQDVIMQDFPAEIFLQRPKIVQSLLSLTTLAFGRDGQHRLALQAVLCLQQLCTFLRNRLNFHRDPSFVSSTVSQNSSVSYGQDARRSLHSQNASPGSSSPRPSVIGRTGQRPRGDGQDWDAVSSSGSSSHANANSRVHSPLDMGHIDLPELENEDTLELQFQQLSLPQFCVAVLEYAVPLLRTGSKKVTMHVLECLAENLLLISDAVSEDVWEDNSLFGLELKEKLLGVLDTLGETMTYHKNNASSEQPELVIIHHRMAYVSVSLFTIRLLQSLIPVEKADSVLPESLLAALFDLSVDMPFSLEYPSIHDSVIAYLEQMNSENYSIYKQAAEAAYSVECTCNFMAEVHKEGENNLLDLLEMVEQALKSLPYHQHFPLLQEFLSICSDILTVCAWLQYFSYGIHFLLHPKVLYEICSFGLQDSHHEVCSAATFMLMYLLQGRLMMAAVTWNKFIEALYPVVPILQGYADTEDALGSCILSLSETNAEKEGILPRTTRLKAALRLLFSKKPLVRSTALKHLMFHLTTEEEATLRHPLPQSSVLSSIPNLLIVDKTVELKLGDSARESVFKAETVEKLYDIFTSDTIDLVLRKSAAEQLAVIMQDSKMHEIIKKMGVIDKILSYFAECVDQDGKVMGCMMLPCLTLLRKLTYADPAKRLSLANQPSVLLVLFRVCLLFQDYGAVMSEAAAVLCLLLFDEASRKEMWCSFSLVGNQCYEGLFNDYIFLYMLPPAARDLVCMMKNLVYLSLGKTALQALLYHCRFYEHLNEMVKQCYLGRYTFDLHCSLGGSQAAKKSSINGFSDRVLSQPYLDMMRIESRTFCMRGRCSATELWLFSCSAPQLVSDETYAALFCVNPFPSSNTTCLFCSFSKLCVVGQSDTTTTASSSPHDSPQSTIRPNQCAVVTPPLLSAVCGLLDNLLIVTPKDTGVALQQAQTLTALSSALFIAANLIETCLEQIKHIHAQLNLDSLRPGKAVPRKKVIKKENFSFSVLHCPLVSVRQAAALGTQLISVLHALWPWLLMDDSLMQTALHLLCVYTANYPLGCGSLCLASSGLSPLQTAQRTAAGNSLMHSIVKLAAQTPAENSTIQQMTFNLLANAVVSHDCKGVLQKSNFLQNFLSLSLPKGGNKSLGPLAVAWLKLLLNLSFGEDGQQMIVKLNGSLDQLIEMAKYKHRSHPYTILLILHNTCFNPVNKSKILANDKAIALLSDCLESDNPVARRIGASALWALLHNYQKVSVLGSFFF</sequence>
<dbReference type="InterPro" id="IPR016024">
    <property type="entry name" value="ARM-type_fold"/>
</dbReference>
<keyword evidence="4" id="KW-1185">Reference proteome</keyword>
<feature type="compositionally biased region" description="Low complexity" evidence="1">
    <location>
        <begin position="323"/>
        <end position="335"/>
    </location>
</feature>
<organism evidence="3 4">
    <name type="scientific">Podarcis muralis</name>
    <name type="common">Wall lizard</name>
    <name type="synonym">Lacerta muralis</name>
    <dbReference type="NCBI Taxonomy" id="64176"/>
    <lineage>
        <taxon>Eukaryota</taxon>
        <taxon>Metazoa</taxon>
        <taxon>Chordata</taxon>
        <taxon>Craniata</taxon>
        <taxon>Vertebrata</taxon>
        <taxon>Euteleostomi</taxon>
        <taxon>Lepidosauria</taxon>
        <taxon>Squamata</taxon>
        <taxon>Bifurcata</taxon>
        <taxon>Unidentata</taxon>
        <taxon>Episquamata</taxon>
        <taxon>Laterata</taxon>
        <taxon>Lacertibaenia</taxon>
        <taxon>Lacertidae</taxon>
        <taxon>Podarcis</taxon>
    </lineage>
</organism>
<evidence type="ECO:0000313" key="3">
    <source>
        <dbReference type="Ensembl" id="ENSPMRP00000008120.1"/>
    </source>
</evidence>
<reference evidence="3" key="3">
    <citation type="submission" date="2025-09" db="UniProtKB">
        <authorList>
            <consortium name="Ensembl"/>
        </authorList>
    </citation>
    <scope>IDENTIFICATION</scope>
</reference>
<dbReference type="GO" id="GO:0005813">
    <property type="term" value="C:centrosome"/>
    <property type="evidence" value="ECO:0007669"/>
    <property type="project" value="InterPro"/>
</dbReference>
<dbReference type="PANTHER" id="PTHR31691">
    <property type="entry name" value="ROTATIN"/>
    <property type="match status" value="1"/>
</dbReference>
<evidence type="ECO:0000256" key="1">
    <source>
        <dbReference type="SAM" id="MobiDB-lite"/>
    </source>
</evidence>
<dbReference type="Pfam" id="PF14726">
    <property type="entry name" value="RTTN_N"/>
    <property type="match status" value="1"/>
</dbReference>
<dbReference type="Gene3D" id="1.25.10.10">
    <property type="entry name" value="Leucine-rich Repeat Variant"/>
    <property type="match status" value="2"/>
</dbReference>
<evidence type="ECO:0000313" key="4">
    <source>
        <dbReference type="Proteomes" id="UP000472272"/>
    </source>
</evidence>
<protein>
    <submittedName>
        <fullName evidence="3">Rotatin</fullName>
    </submittedName>
</protein>
<dbReference type="InterPro" id="IPR030791">
    <property type="entry name" value="Rotatin"/>
</dbReference>
<dbReference type="Proteomes" id="UP000472272">
    <property type="component" value="Chromosome 7"/>
</dbReference>
<dbReference type="GO" id="GO:0032053">
    <property type="term" value="P:ciliary basal body organization"/>
    <property type="evidence" value="ECO:0007669"/>
    <property type="project" value="TreeGrafter"/>
</dbReference>